<dbReference type="Proteomes" id="UP001589836">
    <property type="component" value="Unassembled WGS sequence"/>
</dbReference>
<comment type="caution">
    <text evidence="4">The sequence shown here is derived from an EMBL/GenBank/DDBJ whole genome shotgun (WGS) entry which is preliminary data.</text>
</comment>
<dbReference type="CDD" id="cd00060">
    <property type="entry name" value="FHA"/>
    <property type="match status" value="1"/>
</dbReference>
<dbReference type="InterPro" id="IPR008984">
    <property type="entry name" value="SMAD_FHA_dom_sf"/>
</dbReference>
<evidence type="ECO:0000313" key="5">
    <source>
        <dbReference type="Proteomes" id="UP001589836"/>
    </source>
</evidence>
<feature type="region of interest" description="Disordered" evidence="1">
    <location>
        <begin position="307"/>
        <end position="326"/>
    </location>
</feature>
<dbReference type="PROSITE" id="PS50006">
    <property type="entry name" value="FHA_DOMAIN"/>
    <property type="match status" value="1"/>
</dbReference>
<dbReference type="InterPro" id="IPR045962">
    <property type="entry name" value="DUF6382"/>
</dbReference>
<feature type="transmembrane region" description="Helical" evidence="2">
    <location>
        <begin position="277"/>
        <end position="299"/>
    </location>
</feature>
<dbReference type="SUPFAM" id="SSF49879">
    <property type="entry name" value="SMAD/FHA domain"/>
    <property type="match status" value="1"/>
</dbReference>
<feature type="compositionally biased region" description="Basic and acidic residues" evidence="1">
    <location>
        <begin position="307"/>
        <end position="319"/>
    </location>
</feature>
<sequence>METSIFGYAYDFNNDNGLHLTFTHHEGVPLKEDDINALQMKMIESNTIPRLLPIFSDEWNLQLRLHYDLSSKRLLTAYLREAKLTWDDFAHLIIHTLEAMEVSSLYMLNRDQFIIHPDFLFVGNGVGDVYVTYLPITTFEREGTVEEDVRSLLESIVREHPSLQGAEWDEVEAYLQDPTFHLTGLKELLISTSSKYIHKQKQEELAQQMMAQQLAEQQEEERAEDLNEVHSKKKKKKEKQPLSTVKRMTQREKVYLGTGSLLALALVWKLYDMFTTSLWLDISLALTLVILLFDTLYILRRRRGTKKEKLPNERNREQQQDDSMQAPLASTENMAMQQVSSSEYVEREATLTDKNETTRGHVLETPEQAVPFLTVQRNGQTHSINVQEEPFVIGSQSDMVHHVAEEEGVSKIHAELRKTGEDYGIKDLGSQKGTCVNEQPIIPYKMYRLQHHDKISIGKHSFIFHQPQ</sequence>
<evidence type="ECO:0000256" key="2">
    <source>
        <dbReference type="SAM" id="Phobius"/>
    </source>
</evidence>
<keyword evidence="2" id="KW-0812">Transmembrane</keyword>
<reference evidence="4 5" key="1">
    <citation type="submission" date="2024-09" db="EMBL/GenBank/DDBJ databases">
        <authorList>
            <person name="Sun Q."/>
            <person name="Mori K."/>
        </authorList>
    </citation>
    <scope>NUCLEOTIDE SEQUENCE [LARGE SCALE GENOMIC DNA]</scope>
    <source>
        <strain evidence="4 5">NCAIM B.02529</strain>
    </source>
</reference>
<evidence type="ECO:0000259" key="3">
    <source>
        <dbReference type="PROSITE" id="PS50006"/>
    </source>
</evidence>
<name>A0ABV6LUE4_9BACI</name>
<evidence type="ECO:0000313" key="4">
    <source>
        <dbReference type="EMBL" id="MFC0526025.1"/>
    </source>
</evidence>
<dbReference type="SMART" id="SM00240">
    <property type="entry name" value="FHA"/>
    <property type="match status" value="1"/>
</dbReference>
<dbReference type="RefSeq" id="WP_377351880.1">
    <property type="nucleotide sequence ID" value="NZ_JBHLTP010000024.1"/>
</dbReference>
<dbReference type="EMBL" id="JBHLTP010000024">
    <property type="protein sequence ID" value="MFC0526025.1"/>
    <property type="molecule type" value="Genomic_DNA"/>
</dbReference>
<evidence type="ECO:0000256" key="1">
    <source>
        <dbReference type="SAM" id="MobiDB-lite"/>
    </source>
</evidence>
<feature type="transmembrane region" description="Helical" evidence="2">
    <location>
        <begin position="254"/>
        <end position="271"/>
    </location>
</feature>
<organism evidence="4 5">
    <name type="scientific">Pontibacillus salicampi</name>
    <dbReference type="NCBI Taxonomy" id="1449801"/>
    <lineage>
        <taxon>Bacteria</taxon>
        <taxon>Bacillati</taxon>
        <taxon>Bacillota</taxon>
        <taxon>Bacilli</taxon>
        <taxon>Bacillales</taxon>
        <taxon>Bacillaceae</taxon>
        <taxon>Pontibacillus</taxon>
    </lineage>
</organism>
<feature type="domain" description="FHA" evidence="3">
    <location>
        <begin position="391"/>
        <end position="441"/>
    </location>
</feature>
<gene>
    <name evidence="4" type="ORF">ACFFGV_20835</name>
</gene>
<dbReference type="Pfam" id="PF00498">
    <property type="entry name" value="FHA"/>
    <property type="match status" value="1"/>
</dbReference>
<dbReference type="InterPro" id="IPR000253">
    <property type="entry name" value="FHA_dom"/>
</dbReference>
<dbReference type="Pfam" id="PF19909">
    <property type="entry name" value="DUF6382"/>
    <property type="match status" value="1"/>
</dbReference>
<keyword evidence="2" id="KW-1133">Transmembrane helix</keyword>
<keyword evidence="2" id="KW-0472">Membrane</keyword>
<feature type="region of interest" description="Disordered" evidence="1">
    <location>
        <begin position="214"/>
        <end position="245"/>
    </location>
</feature>
<accession>A0ABV6LUE4</accession>
<protein>
    <submittedName>
        <fullName evidence="4">DUF6382 domain-containing protein</fullName>
    </submittedName>
</protein>
<keyword evidence="5" id="KW-1185">Reference proteome</keyword>
<dbReference type="Gene3D" id="2.60.200.20">
    <property type="match status" value="1"/>
</dbReference>
<proteinExistence type="predicted"/>